<keyword evidence="3" id="KW-1185">Reference proteome</keyword>
<dbReference type="RefSeq" id="WP_160879131.1">
    <property type="nucleotide sequence ID" value="NZ_WUEK01000011.1"/>
</dbReference>
<dbReference type="InterPro" id="IPR036890">
    <property type="entry name" value="HATPase_C_sf"/>
</dbReference>
<sequence>MTEGRLQVDGHAQPEVLDQVHTELEQLWETTGDVSMRDRMRFEMGLMEIVGNVVEHAYRLDQGSAARVLSVSVTVTDSEVRGVLADNGLPVEVDLGDVTLPDPEAESGRGLAMALASLDHLEHARVAGCNRWTLVCERSAP</sequence>
<proteinExistence type="predicted"/>
<protein>
    <submittedName>
        <fullName evidence="2">ATP-binding protein</fullName>
    </submittedName>
</protein>
<evidence type="ECO:0000259" key="1">
    <source>
        <dbReference type="Pfam" id="PF13581"/>
    </source>
</evidence>
<dbReference type="CDD" id="cd16936">
    <property type="entry name" value="HATPase_RsbW-like"/>
    <property type="match status" value="1"/>
</dbReference>
<gene>
    <name evidence="2" type="ORF">GRQ65_16720</name>
</gene>
<evidence type="ECO:0000313" key="3">
    <source>
        <dbReference type="Proteomes" id="UP000473325"/>
    </source>
</evidence>
<dbReference type="InterPro" id="IPR003594">
    <property type="entry name" value="HATPase_dom"/>
</dbReference>
<dbReference type="SUPFAM" id="SSF55874">
    <property type="entry name" value="ATPase domain of HSP90 chaperone/DNA topoisomerase II/histidine kinase"/>
    <property type="match status" value="1"/>
</dbReference>
<name>A0A6L7F364_9ACTN</name>
<reference evidence="2 3" key="1">
    <citation type="submission" date="2019-12" db="EMBL/GenBank/DDBJ databases">
        <authorList>
            <person name="Kun Z."/>
        </authorList>
    </citation>
    <scope>NUCLEOTIDE SEQUENCE [LARGE SCALE GENOMIC DNA]</scope>
    <source>
        <strain evidence="2 3">YIM 123512</strain>
    </source>
</reference>
<dbReference type="Pfam" id="PF13581">
    <property type="entry name" value="HATPase_c_2"/>
    <property type="match status" value="1"/>
</dbReference>
<keyword evidence="2" id="KW-0067">ATP-binding</keyword>
<organism evidence="2 3">
    <name type="scientific">Nocardioides flavescens</name>
    <dbReference type="NCBI Taxonomy" id="2691959"/>
    <lineage>
        <taxon>Bacteria</taxon>
        <taxon>Bacillati</taxon>
        <taxon>Actinomycetota</taxon>
        <taxon>Actinomycetes</taxon>
        <taxon>Propionibacteriales</taxon>
        <taxon>Nocardioidaceae</taxon>
        <taxon>Nocardioides</taxon>
    </lineage>
</organism>
<dbReference type="GO" id="GO:0005524">
    <property type="term" value="F:ATP binding"/>
    <property type="evidence" value="ECO:0007669"/>
    <property type="project" value="UniProtKB-KW"/>
</dbReference>
<dbReference type="Gene3D" id="3.30.565.10">
    <property type="entry name" value="Histidine kinase-like ATPase, C-terminal domain"/>
    <property type="match status" value="1"/>
</dbReference>
<evidence type="ECO:0000313" key="2">
    <source>
        <dbReference type="EMBL" id="MXG91194.1"/>
    </source>
</evidence>
<keyword evidence="2" id="KW-0547">Nucleotide-binding</keyword>
<accession>A0A6L7F364</accession>
<dbReference type="EMBL" id="WUEK01000011">
    <property type="protein sequence ID" value="MXG91194.1"/>
    <property type="molecule type" value="Genomic_DNA"/>
</dbReference>
<comment type="caution">
    <text evidence="2">The sequence shown here is derived from an EMBL/GenBank/DDBJ whole genome shotgun (WGS) entry which is preliminary data.</text>
</comment>
<dbReference type="Proteomes" id="UP000473325">
    <property type="component" value="Unassembled WGS sequence"/>
</dbReference>
<dbReference type="AlphaFoldDB" id="A0A6L7F364"/>
<feature type="domain" description="Histidine kinase/HSP90-like ATPase" evidence="1">
    <location>
        <begin position="12"/>
        <end position="131"/>
    </location>
</feature>